<dbReference type="CDD" id="cd07067">
    <property type="entry name" value="HP_PGM_like"/>
    <property type="match status" value="1"/>
</dbReference>
<proteinExistence type="predicted"/>
<feature type="binding site" evidence="1">
    <location>
        <begin position="25"/>
        <end position="26"/>
    </location>
    <ligand>
        <name>substrate</name>
    </ligand>
</feature>
<protein>
    <submittedName>
        <fullName evidence="2">Phosphoglycerate mutase</fullName>
    </submittedName>
</protein>
<dbReference type="EMBL" id="BJTG01000003">
    <property type="protein sequence ID" value="GEJ56887.1"/>
    <property type="molecule type" value="Genomic_DNA"/>
</dbReference>
<sequence length="193" mass="21059">MTERARELWLVRHGETEWSRIGKHTGRSDIPLTAEGERQARAVGAYLAGRPFGQVLVSPLRRARQTCALAGYEALARVVPDLAEWDYGPYERRLSSEVRAEIPGWTVWTHGVPSPGETLDQVAGRARRVLAEVEAGEGDALLFAHGHLLRVLAACWAGLPPAAGGVLALGPGSVSVLGFETERRVIRRWNLAP</sequence>
<evidence type="ECO:0000256" key="1">
    <source>
        <dbReference type="PIRSR" id="PIRSR613078-2"/>
    </source>
</evidence>
<dbReference type="InterPro" id="IPR029033">
    <property type="entry name" value="His_PPase_superfam"/>
</dbReference>
<dbReference type="RefSeq" id="WP_176064355.1">
    <property type="nucleotide sequence ID" value="NZ_BJTG01000003.1"/>
</dbReference>
<accession>A0A7I9VLM0</accession>
<dbReference type="PANTHER" id="PTHR48100">
    <property type="entry name" value="BROAD-SPECIFICITY PHOSPHATASE YOR283W-RELATED"/>
    <property type="match status" value="1"/>
</dbReference>
<evidence type="ECO:0000313" key="2">
    <source>
        <dbReference type="EMBL" id="GEJ56887.1"/>
    </source>
</evidence>
<dbReference type="SMART" id="SM00855">
    <property type="entry name" value="PGAM"/>
    <property type="match status" value="1"/>
</dbReference>
<dbReference type="AlphaFoldDB" id="A0A7I9VLM0"/>
<dbReference type="PANTHER" id="PTHR48100:SF15">
    <property type="entry name" value="SEDOHEPTULOSE 1,7-BISPHOSPHATASE"/>
    <property type="match status" value="1"/>
</dbReference>
<dbReference type="SUPFAM" id="SSF53254">
    <property type="entry name" value="Phosphoglycerate mutase-like"/>
    <property type="match status" value="1"/>
</dbReference>
<dbReference type="InterPro" id="IPR050275">
    <property type="entry name" value="PGM_Phosphatase"/>
</dbReference>
<dbReference type="Gene3D" id="3.40.50.1240">
    <property type="entry name" value="Phosphoglycerate mutase-like"/>
    <property type="match status" value="1"/>
</dbReference>
<comment type="caution">
    <text evidence="2">The sequence shown here is derived from an EMBL/GenBank/DDBJ whole genome shotgun (WGS) entry which is preliminary data.</text>
</comment>
<dbReference type="GO" id="GO:0070297">
    <property type="term" value="P:regulation of phosphorelay signal transduction system"/>
    <property type="evidence" value="ECO:0007669"/>
    <property type="project" value="TreeGrafter"/>
</dbReference>
<name>A0A7I9VLM0_9BACT</name>
<dbReference type="GO" id="GO:0101006">
    <property type="term" value="F:protein histidine phosphatase activity"/>
    <property type="evidence" value="ECO:0007669"/>
    <property type="project" value="TreeGrafter"/>
</dbReference>
<dbReference type="Pfam" id="PF00300">
    <property type="entry name" value="His_Phos_1"/>
    <property type="match status" value="1"/>
</dbReference>
<reference evidence="3" key="1">
    <citation type="journal article" date="2020" name="Appl. Environ. Microbiol.">
        <title>Diazotrophic Anaeromyxobacter Isolates from Soils.</title>
        <authorList>
            <person name="Masuda Y."/>
            <person name="Yamanaka H."/>
            <person name="Xu Z.X."/>
            <person name="Shiratori Y."/>
            <person name="Aono T."/>
            <person name="Amachi S."/>
            <person name="Senoo K."/>
            <person name="Itoh H."/>
        </authorList>
    </citation>
    <scope>NUCLEOTIDE SEQUENCE [LARGE SCALE GENOMIC DNA]</scope>
    <source>
        <strain evidence="3">R267</strain>
    </source>
</reference>
<dbReference type="Proteomes" id="UP000503640">
    <property type="component" value="Unassembled WGS sequence"/>
</dbReference>
<feature type="binding site" evidence="1">
    <location>
        <position position="62"/>
    </location>
    <ligand>
        <name>substrate</name>
    </ligand>
</feature>
<dbReference type="PIRSF" id="PIRSF000709">
    <property type="entry name" value="6PFK_2-Ptase"/>
    <property type="match status" value="1"/>
</dbReference>
<dbReference type="InterPro" id="IPR013078">
    <property type="entry name" value="His_Pase_superF_clade-1"/>
</dbReference>
<organism evidence="2 3">
    <name type="scientific">Anaeromyxobacter diazotrophicus</name>
    <dbReference type="NCBI Taxonomy" id="2590199"/>
    <lineage>
        <taxon>Bacteria</taxon>
        <taxon>Pseudomonadati</taxon>
        <taxon>Myxococcota</taxon>
        <taxon>Myxococcia</taxon>
        <taxon>Myxococcales</taxon>
        <taxon>Cystobacterineae</taxon>
        <taxon>Anaeromyxobacteraceae</taxon>
        <taxon>Anaeromyxobacter</taxon>
    </lineage>
</organism>
<gene>
    <name evidence="2" type="ORF">AMYX_16280</name>
</gene>
<evidence type="ECO:0000313" key="3">
    <source>
        <dbReference type="Proteomes" id="UP000503640"/>
    </source>
</evidence>
<keyword evidence="3" id="KW-1185">Reference proteome</keyword>